<organism evidence="1 2">
    <name type="scientific">Liparis tanakae</name>
    <name type="common">Tanaka's snailfish</name>
    <dbReference type="NCBI Taxonomy" id="230148"/>
    <lineage>
        <taxon>Eukaryota</taxon>
        <taxon>Metazoa</taxon>
        <taxon>Chordata</taxon>
        <taxon>Craniata</taxon>
        <taxon>Vertebrata</taxon>
        <taxon>Euteleostomi</taxon>
        <taxon>Actinopterygii</taxon>
        <taxon>Neopterygii</taxon>
        <taxon>Teleostei</taxon>
        <taxon>Neoteleostei</taxon>
        <taxon>Acanthomorphata</taxon>
        <taxon>Eupercaria</taxon>
        <taxon>Perciformes</taxon>
        <taxon>Cottioidei</taxon>
        <taxon>Cottales</taxon>
        <taxon>Liparidae</taxon>
        <taxon>Liparis</taxon>
    </lineage>
</organism>
<dbReference type="Proteomes" id="UP000314294">
    <property type="component" value="Unassembled WGS sequence"/>
</dbReference>
<sequence>MQAALIVEQRPSPEKLTSASLLLLVSAMARRNCSRMWLSSEERCSVRCSATRRRSFKAWNSRWYTISFSEKNKHKARCIITQTRQKVQEF</sequence>
<keyword evidence="2" id="KW-1185">Reference proteome</keyword>
<dbReference type="AlphaFoldDB" id="A0A4Z2HKD5"/>
<accession>A0A4Z2HKD5</accession>
<dbReference type="EMBL" id="SRLO01000221">
    <property type="protein sequence ID" value="TNN66339.1"/>
    <property type="molecule type" value="Genomic_DNA"/>
</dbReference>
<name>A0A4Z2HKD5_9TELE</name>
<comment type="caution">
    <text evidence="1">The sequence shown here is derived from an EMBL/GenBank/DDBJ whole genome shotgun (WGS) entry which is preliminary data.</text>
</comment>
<reference evidence="1 2" key="1">
    <citation type="submission" date="2019-03" db="EMBL/GenBank/DDBJ databases">
        <title>First draft genome of Liparis tanakae, snailfish: a comprehensive survey of snailfish specific genes.</title>
        <authorList>
            <person name="Kim W."/>
            <person name="Song I."/>
            <person name="Jeong J.-H."/>
            <person name="Kim D."/>
            <person name="Kim S."/>
            <person name="Ryu S."/>
            <person name="Song J.Y."/>
            <person name="Lee S.K."/>
        </authorList>
    </citation>
    <scope>NUCLEOTIDE SEQUENCE [LARGE SCALE GENOMIC DNA]</scope>
    <source>
        <tissue evidence="1">Muscle</tissue>
    </source>
</reference>
<proteinExistence type="predicted"/>
<evidence type="ECO:0000313" key="1">
    <source>
        <dbReference type="EMBL" id="TNN66339.1"/>
    </source>
</evidence>
<gene>
    <name evidence="1" type="ORF">EYF80_023475</name>
</gene>
<evidence type="ECO:0000313" key="2">
    <source>
        <dbReference type="Proteomes" id="UP000314294"/>
    </source>
</evidence>
<protein>
    <submittedName>
        <fullName evidence="1">Uncharacterized protein</fullName>
    </submittedName>
</protein>
<dbReference type="OrthoDB" id="10667106at2759"/>